<name>Q2RVG6_RHORT</name>
<dbReference type="HOGENOM" id="CLU_008255_1_0_5"/>
<dbReference type="EMBL" id="CP000230">
    <property type="protein sequence ID" value="ABC21879.1"/>
    <property type="molecule type" value="Genomic_DNA"/>
</dbReference>
<dbReference type="GO" id="GO:0006430">
    <property type="term" value="P:lysyl-tRNA aminoacylation"/>
    <property type="evidence" value="ECO:0007669"/>
    <property type="project" value="InterPro"/>
</dbReference>
<evidence type="ECO:0000259" key="4">
    <source>
        <dbReference type="PROSITE" id="PS50862"/>
    </source>
</evidence>
<evidence type="ECO:0000256" key="1">
    <source>
        <dbReference type="ARBA" id="ARBA00022598"/>
    </source>
</evidence>
<dbReference type="Pfam" id="PF00152">
    <property type="entry name" value="tRNA-synt_2"/>
    <property type="match status" value="1"/>
</dbReference>
<dbReference type="STRING" id="269796.Rru_A1078"/>
<dbReference type="PhylomeDB" id="Q2RVG6"/>
<evidence type="ECO:0000313" key="6">
    <source>
        <dbReference type="Proteomes" id="UP000001929"/>
    </source>
</evidence>
<dbReference type="AlphaFoldDB" id="Q2RVG6"/>
<dbReference type="InterPro" id="IPR004525">
    <property type="entry name" value="EpmA"/>
</dbReference>
<dbReference type="Gene3D" id="3.30.930.10">
    <property type="entry name" value="Bira Bifunctional Protein, Domain 2"/>
    <property type="match status" value="1"/>
</dbReference>
<dbReference type="EC" id="6.1.1.6" evidence="5"/>
<dbReference type="NCBIfam" id="NF006828">
    <property type="entry name" value="PRK09350.1"/>
    <property type="match status" value="1"/>
</dbReference>
<keyword evidence="5" id="KW-0030">Aminoacyl-tRNA synthetase</keyword>
<dbReference type="KEGG" id="rru:Rru_A1078"/>
<evidence type="ECO:0000313" key="5">
    <source>
        <dbReference type="EMBL" id="ABC21879.1"/>
    </source>
</evidence>
<proteinExistence type="predicted"/>
<keyword evidence="6" id="KW-1185">Reference proteome</keyword>
<feature type="domain" description="Aminoacyl-transfer RNA synthetases class-II family profile" evidence="4">
    <location>
        <begin position="29"/>
        <end position="354"/>
    </location>
</feature>
<dbReference type="PATRIC" id="fig|269796.9.peg.1136"/>
<reference evidence="5 6" key="1">
    <citation type="journal article" date="2011" name="Stand. Genomic Sci.">
        <title>Complete genome sequence of Rhodospirillum rubrum type strain (S1).</title>
        <authorList>
            <person name="Munk A.C."/>
            <person name="Copeland A."/>
            <person name="Lucas S."/>
            <person name="Lapidus A."/>
            <person name="Del Rio T.G."/>
            <person name="Barry K."/>
            <person name="Detter J.C."/>
            <person name="Hammon N."/>
            <person name="Israni S."/>
            <person name="Pitluck S."/>
            <person name="Brettin T."/>
            <person name="Bruce D."/>
            <person name="Han C."/>
            <person name="Tapia R."/>
            <person name="Gilna P."/>
            <person name="Schmutz J."/>
            <person name="Larimer F."/>
            <person name="Land M."/>
            <person name="Kyrpides N.C."/>
            <person name="Mavromatis K."/>
            <person name="Richardson P."/>
            <person name="Rohde M."/>
            <person name="Goker M."/>
            <person name="Klenk H.P."/>
            <person name="Zhang Y."/>
            <person name="Roberts G.P."/>
            <person name="Reslewic S."/>
            <person name="Schwartz D.C."/>
        </authorList>
    </citation>
    <scope>NUCLEOTIDE SEQUENCE [LARGE SCALE GENOMIC DNA]</scope>
    <source>
        <strain evidence="6">ATCC 11170 / ATH 1.1.1 / DSM 467 / LMG 4362 / NCIMB 8255 / S1</strain>
    </source>
</reference>
<dbReference type="EnsemblBacteria" id="ABC21879">
    <property type="protein sequence ID" value="ABC21879"/>
    <property type="gene ID" value="Rru_A1078"/>
</dbReference>
<dbReference type="GO" id="GO:0004824">
    <property type="term" value="F:lysine-tRNA ligase activity"/>
    <property type="evidence" value="ECO:0007669"/>
    <property type="project" value="UniProtKB-EC"/>
</dbReference>
<dbReference type="PRINTS" id="PR00982">
    <property type="entry name" value="TRNASYNTHLYS"/>
</dbReference>
<dbReference type="PROSITE" id="PS50862">
    <property type="entry name" value="AA_TRNA_LIGASE_II"/>
    <property type="match status" value="1"/>
</dbReference>
<dbReference type="InterPro" id="IPR018149">
    <property type="entry name" value="Lys-tRNA-synth_II_C"/>
</dbReference>
<dbReference type="NCBIfam" id="TIGR00462">
    <property type="entry name" value="genX"/>
    <property type="match status" value="1"/>
</dbReference>
<dbReference type="InterPro" id="IPR004364">
    <property type="entry name" value="Aa-tRNA-synt_II"/>
</dbReference>
<dbReference type="PANTHER" id="PTHR42918:SF6">
    <property type="entry name" value="ELONGATION FACTOR P--(R)-BETA-LYSINE LIGASE"/>
    <property type="match status" value="1"/>
</dbReference>
<dbReference type="Proteomes" id="UP000001929">
    <property type="component" value="Chromosome"/>
</dbReference>
<protein>
    <submittedName>
        <fullName evidence="5">tRNA synthetase, class II (D, K and N)</fullName>
        <ecNumber evidence="5">6.1.1.6</ecNumber>
    </submittedName>
</protein>
<dbReference type="InterPro" id="IPR006195">
    <property type="entry name" value="aa-tRNA-synth_II"/>
</dbReference>
<organism evidence="5 6">
    <name type="scientific">Rhodospirillum rubrum (strain ATCC 11170 / ATH 1.1.1 / DSM 467 / LMG 4362 / NCIMB 8255 / S1)</name>
    <dbReference type="NCBI Taxonomy" id="269796"/>
    <lineage>
        <taxon>Bacteria</taxon>
        <taxon>Pseudomonadati</taxon>
        <taxon>Pseudomonadota</taxon>
        <taxon>Alphaproteobacteria</taxon>
        <taxon>Rhodospirillales</taxon>
        <taxon>Rhodospirillaceae</taxon>
        <taxon>Rhodospirillum</taxon>
    </lineage>
</organism>
<dbReference type="RefSeq" id="WP_011388833.1">
    <property type="nucleotide sequence ID" value="NC_007643.1"/>
</dbReference>
<dbReference type="GO" id="GO:0005829">
    <property type="term" value="C:cytosol"/>
    <property type="evidence" value="ECO:0007669"/>
    <property type="project" value="TreeGrafter"/>
</dbReference>
<evidence type="ECO:0000256" key="2">
    <source>
        <dbReference type="ARBA" id="ARBA00022741"/>
    </source>
</evidence>
<keyword evidence="1 5" id="KW-0436">Ligase</keyword>
<dbReference type="GO" id="GO:0005524">
    <property type="term" value="F:ATP binding"/>
    <property type="evidence" value="ECO:0007669"/>
    <property type="project" value="UniProtKB-KW"/>
</dbReference>
<gene>
    <name evidence="5" type="ordered locus">Rru_A1078</name>
</gene>
<evidence type="ECO:0000256" key="3">
    <source>
        <dbReference type="ARBA" id="ARBA00022840"/>
    </source>
</evidence>
<sequence length="358" mass="39254">MPPISPPWFHPDSHARRRPFLLARARAAAAIRAFLGESGCIEVDTPALQISPGLEPHLRAFATTLEKPFDQGRATLRLHTSPEFAMKKILAAGETAIFQLAHVFRNGERGPTHHPEFTMLEWYRSAMSYEALMAETEDLVRAVARATGAERLVWGDAAADPFGPWERLSVAQALERYAGIDLLGALDAGVAISGNALEPDAGALAEAARAIGIACSPNDRFEDVFFRIVLDRVEHRLGHERPCILYDYPACMAALSRRKDDDPRLAERFEVYVGGLELANAFGELTDAAEQRARFTHDMDVKEALYGERYPIDGDFLEALDQGLAPCSGIALGFDRLVMLCTGADAIDDVLWAPVADP</sequence>
<dbReference type="GO" id="GO:0000049">
    <property type="term" value="F:tRNA binding"/>
    <property type="evidence" value="ECO:0007669"/>
    <property type="project" value="TreeGrafter"/>
</dbReference>
<dbReference type="eggNOG" id="COG2269">
    <property type="taxonomic scope" value="Bacteria"/>
</dbReference>
<dbReference type="InterPro" id="IPR045864">
    <property type="entry name" value="aa-tRNA-synth_II/BPL/LPL"/>
</dbReference>
<keyword evidence="2" id="KW-0547">Nucleotide-binding</keyword>
<accession>Q2RVG6</accession>
<dbReference type="PANTHER" id="PTHR42918">
    <property type="entry name" value="LYSYL-TRNA SYNTHETASE"/>
    <property type="match status" value="1"/>
</dbReference>
<keyword evidence="3" id="KW-0067">ATP-binding</keyword>
<dbReference type="SUPFAM" id="SSF55681">
    <property type="entry name" value="Class II aaRS and biotin synthetases"/>
    <property type="match status" value="1"/>
</dbReference>